<evidence type="ECO:0000313" key="1">
    <source>
        <dbReference type="EMBL" id="HJF44561.1"/>
    </source>
</evidence>
<reference evidence="1" key="1">
    <citation type="journal article" date="2021" name="PeerJ">
        <title>Extensive microbial diversity within the chicken gut microbiome revealed by metagenomics and culture.</title>
        <authorList>
            <person name="Gilroy R."/>
            <person name="Ravi A."/>
            <person name="Getino M."/>
            <person name="Pursley I."/>
            <person name="Horton D.L."/>
            <person name="Alikhan N.F."/>
            <person name="Baker D."/>
            <person name="Gharbi K."/>
            <person name="Hall N."/>
            <person name="Watson M."/>
            <person name="Adriaenssens E.M."/>
            <person name="Foster-Nyarko E."/>
            <person name="Jarju S."/>
            <person name="Secka A."/>
            <person name="Antonio M."/>
            <person name="Oren A."/>
            <person name="Chaudhuri R.R."/>
            <person name="La Ragione R."/>
            <person name="Hildebrand F."/>
            <person name="Pallen M.J."/>
        </authorList>
    </citation>
    <scope>NUCLEOTIDE SEQUENCE</scope>
    <source>
        <strain evidence="1">CHK124-7917</strain>
    </source>
</reference>
<comment type="caution">
    <text evidence="1">The sequence shown here is derived from an EMBL/GenBank/DDBJ whole genome shotgun (WGS) entry which is preliminary data.</text>
</comment>
<dbReference type="Pfam" id="PF17117">
    <property type="entry name" value="DUF5104"/>
    <property type="match status" value="1"/>
</dbReference>
<proteinExistence type="predicted"/>
<gene>
    <name evidence="1" type="ORF">K8U72_02080</name>
</gene>
<sequence>MSGRGPGRIRRLAACLLVVFAAVVCGGCSEGVDSLVRYVGSRVTGEEYVSPRGQACLDAAEGLLGALEAGDRDAVVGLFSPEARAGADDLDERARELVEGCSGHVEYLDTHSVTRPMESEKVDDGKRRVELSTTFSIALGGKNYWCFMTLVTEDDFDNAGEGVSTIIVWSEDAYSAMLYDARETDWPEGPGLHLRLSYPLEWETRLVNDDPLRYEAGDAISDTGEAVAFLDEGEKTIRDFEERFGQPCCVSWSSDGRVYYELADDAEGPRYLEVNATAPDEPVYSAYVMGERGAIEKVWDADGDA</sequence>
<dbReference type="AlphaFoldDB" id="A0A921KMC6"/>
<dbReference type="InterPro" id="IPR031344">
    <property type="entry name" value="DUF5104"/>
</dbReference>
<dbReference type="Proteomes" id="UP000697330">
    <property type="component" value="Unassembled WGS sequence"/>
</dbReference>
<name>A0A921KMC6_9ACTN</name>
<reference evidence="1" key="2">
    <citation type="submission" date="2021-09" db="EMBL/GenBank/DDBJ databases">
        <authorList>
            <person name="Gilroy R."/>
        </authorList>
    </citation>
    <scope>NUCLEOTIDE SEQUENCE</scope>
    <source>
        <strain evidence="1">CHK124-7917</strain>
    </source>
</reference>
<accession>A0A921KMC6</accession>
<dbReference type="EMBL" id="DYWQ01000028">
    <property type="protein sequence ID" value="HJF44561.1"/>
    <property type="molecule type" value="Genomic_DNA"/>
</dbReference>
<dbReference type="RefSeq" id="WP_274958586.1">
    <property type="nucleotide sequence ID" value="NZ_DYWQ01000028.1"/>
</dbReference>
<protein>
    <submittedName>
        <fullName evidence="1">DUF5104 domain-containing protein</fullName>
    </submittedName>
</protein>
<dbReference type="Gene3D" id="3.10.450.50">
    <property type="match status" value="1"/>
</dbReference>
<organism evidence="1 2">
    <name type="scientific">Thermophilibacter provencensis</name>
    <dbReference type="NCBI Taxonomy" id="1852386"/>
    <lineage>
        <taxon>Bacteria</taxon>
        <taxon>Bacillati</taxon>
        <taxon>Actinomycetota</taxon>
        <taxon>Coriobacteriia</taxon>
        <taxon>Coriobacteriales</taxon>
        <taxon>Atopobiaceae</taxon>
        <taxon>Thermophilibacter</taxon>
    </lineage>
</organism>
<evidence type="ECO:0000313" key="2">
    <source>
        <dbReference type="Proteomes" id="UP000697330"/>
    </source>
</evidence>